<dbReference type="CDD" id="cd00077">
    <property type="entry name" value="HDc"/>
    <property type="match status" value="1"/>
</dbReference>
<dbReference type="SUPFAM" id="SSF109604">
    <property type="entry name" value="HD-domain/PDEase-like"/>
    <property type="match status" value="1"/>
</dbReference>
<sequence>MVLLFLHMLVPAVLSLANMFKKLRKGDRSEAMRCSMHLTAAAQDVLSCLTLAIDMKSLKESAERALHLLLPRVADVLVFVLSSVSNELEALGRSGISVPKIPQSGVARKAIDSKQRIVLSSIDKDDPCLVYLPSTETLGSDQRVILSPLYKDNTLVAFLMIVCGVGEDTLSILDYTEQQILQSYHHITERSKYFHEFERQKTFLDFFSRSYEKEVGPLSRKIGDFLQSQTNAEGSAILVLDNTAGELHNKQECSGSNSVDMKRIEVSGSIFEEVVKSGQKLNVADIGKDTKYRYDLQRITDGYVQSMLCVPIVSINSGNVIAVACVFNKTLPEKRFSSFDEENAQFCCEHIAGQVENTLEWEREMVIKRQQKHLLKVAKNLFTLVDDVSVLLSEIMTEARNLTNAERCSLFLWDKERDELVAKVFDGEIPSDGSDNGKEPEVRIPVTQGIVGHVATTGKMLNIKDAYSHPMFYKGLDEKTGFRTRNILCFPIKDEEDVIGVAQLCNKTNGSCFTKFDEDLTRAFAIYCGVSIFHSLLYKKAKDASHRSRLSSEMMIYHMNVSQAEVDPLVNRSICTTGDVHPQFSQFPCAPRTIFPDNMIPACLCMFEDLGMIERWKIPKEVLVRFLLMVRKGYRNPPYHNWIHAFTVAHFCYLLYKNAKISNRLRDVEMLALFVACLCHDIDHRGTTNSFQVSSGSTLAALYSSKGSVLERHHFAQTMCVLNSEGCNIFKNLTGKDFEEVFSLIRDIILATDLAHHLKILPDIKNMAKDGFKKDSKDHHTLLLYLMMTASDLSDQTKNWEGTRRTADLIYTEFFSQGDKEKHMGITPSEMMDRDRACIPKLQIDFLDAIALPVYRLLSSLLPETEIVLDTVLTNREKWQKAQEDGDYVYRPVATTDKEINGNVPLSPS</sequence>
<dbReference type="Pfam" id="PF01590">
    <property type="entry name" value="GAF"/>
    <property type="match status" value="2"/>
</dbReference>
<feature type="binding site" evidence="7">
    <location>
        <position position="680"/>
    </location>
    <ligand>
        <name>Zn(2+)</name>
        <dbReference type="ChEBI" id="CHEBI:29105"/>
        <label>1</label>
    </ligand>
</feature>
<dbReference type="InterPro" id="IPR003018">
    <property type="entry name" value="GAF"/>
</dbReference>
<comment type="similarity">
    <text evidence="1 8">Belongs to the cyclic nucleotide phosphodiesterase family.</text>
</comment>
<keyword evidence="2" id="KW-0140">cGMP</keyword>
<dbReference type="InterPro" id="IPR029016">
    <property type="entry name" value="GAF-like_dom_sf"/>
</dbReference>
<evidence type="ECO:0000256" key="4">
    <source>
        <dbReference type="ARBA" id="ARBA00022801"/>
    </source>
</evidence>
<comment type="caution">
    <text evidence="11">The sequence shown here is derived from an EMBL/GenBank/DDBJ whole genome shotgun (WGS) entry which is preliminary data.</text>
</comment>
<reference evidence="11 12" key="1">
    <citation type="submission" date="2022-05" db="EMBL/GenBank/DDBJ databases">
        <authorList>
            <consortium name="Genoscope - CEA"/>
            <person name="William W."/>
        </authorList>
    </citation>
    <scope>NUCLEOTIDE SEQUENCE [LARGE SCALE GENOMIC DNA]</scope>
</reference>
<dbReference type="PROSITE" id="PS00126">
    <property type="entry name" value="PDEASE_I_1"/>
    <property type="match status" value="1"/>
</dbReference>
<dbReference type="EC" id="3.1.4.-" evidence="8"/>
<evidence type="ECO:0000313" key="11">
    <source>
        <dbReference type="EMBL" id="CAH3114022.1"/>
    </source>
</evidence>
<dbReference type="InterPro" id="IPR002073">
    <property type="entry name" value="PDEase_catalytic_dom"/>
</dbReference>
<feature type="domain" description="PDEase" evidence="10">
    <location>
        <begin position="562"/>
        <end position="886"/>
    </location>
</feature>
<protein>
    <recommendedName>
        <fullName evidence="8">Phosphodiesterase</fullName>
        <ecNumber evidence="8">3.1.4.-</ecNumber>
    </recommendedName>
</protein>
<keyword evidence="3 7" id="KW-0479">Metal-binding</keyword>
<dbReference type="SMART" id="SM00065">
    <property type="entry name" value="GAF"/>
    <property type="match status" value="2"/>
</dbReference>
<keyword evidence="12" id="KW-1185">Reference proteome</keyword>
<dbReference type="SMART" id="SM00471">
    <property type="entry name" value="HDc"/>
    <property type="match status" value="1"/>
</dbReference>
<evidence type="ECO:0000256" key="2">
    <source>
        <dbReference type="ARBA" id="ARBA00022535"/>
    </source>
</evidence>
<accession>A0AAU9WGR5</accession>
<dbReference type="FunFam" id="1.10.1300.10:FF:000003">
    <property type="entry name" value="Phosphodiesterase"/>
    <property type="match status" value="1"/>
</dbReference>
<dbReference type="InterPro" id="IPR003607">
    <property type="entry name" value="HD/PDEase_dom"/>
</dbReference>
<dbReference type="EMBL" id="CALNXJ010000014">
    <property type="protein sequence ID" value="CAH3114022.1"/>
    <property type="molecule type" value="Genomic_DNA"/>
</dbReference>
<dbReference type="InterPro" id="IPR023088">
    <property type="entry name" value="PDEase"/>
</dbReference>
<dbReference type="InterPro" id="IPR036971">
    <property type="entry name" value="PDEase_catalytic_dom_sf"/>
</dbReference>
<dbReference type="AlphaFoldDB" id="A0AAU9WGR5"/>
<evidence type="ECO:0000256" key="3">
    <source>
        <dbReference type="ARBA" id="ARBA00022723"/>
    </source>
</evidence>
<dbReference type="InterPro" id="IPR023174">
    <property type="entry name" value="PDEase_CS"/>
</dbReference>
<feature type="active site" description="Proton donor" evidence="5">
    <location>
        <position position="640"/>
    </location>
</feature>
<organism evidence="11 12">
    <name type="scientific">Pocillopora meandrina</name>
    <dbReference type="NCBI Taxonomy" id="46732"/>
    <lineage>
        <taxon>Eukaryota</taxon>
        <taxon>Metazoa</taxon>
        <taxon>Cnidaria</taxon>
        <taxon>Anthozoa</taxon>
        <taxon>Hexacorallia</taxon>
        <taxon>Scleractinia</taxon>
        <taxon>Astrocoeniina</taxon>
        <taxon>Pocilloporidae</taxon>
        <taxon>Pocillopora</taxon>
    </lineage>
</organism>
<evidence type="ECO:0000256" key="7">
    <source>
        <dbReference type="PIRSR" id="PIRSR623088-3"/>
    </source>
</evidence>
<dbReference type="FunFam" id="3.30.450.40:FF:000007">
    <property type="entry name" value="Phosphodiesterase"/>
    <property type="match status" value="1"/>
</dbReference>
<dbReference type="Gene3D" id="1.10.1300.10">
    <property type="entry name" value="3'5'-cyclic nucleotide phosphodiesterase, catalytic domain"/>
    <property type="match status" value="1"/>
</dbReference>
<feature type="binding site" evidence="7">
    <location>
        <position position="792"/>
    </location>
    <ligand>
        <name>Zn(2+)</name>
        <dbReference type="ChEBI" id="CHEBI:29105"/>
        <label>1</label>
    </ligand>
</feature>
<evidence type="ECO:0000256" key="1">
    <source>
        <dbReference type="ARBA" id="ARBA00007648"/>
    </source>
</evidence>
<dbReference type="GO" id="GO:0046872">
    <property type="term" value="F:metal ion binding"/>
    <property type="evidence" value="ECO:0007669"/>
    <property type="project" value="UniProtKB-KW"/>
</dbReference>
<evidence type="ECO:0000256" key="8">
    <source>
        <dbReference type="RuleBase" id="RU363067"/>
    </source>
</evidence>
<feature type="chain" id="PRO_5043818533" description="Phosphodiesterase" evidence="9">
    <location>
        <begin position="16"/>
        <end position="909"/>
    </location>
</feature>
<feature type="binding site" evidence="6">
    <location>
        <position position="792"/>
    </location>
    <ligand>
        <name>AMP</name>
        <dbReference type="ChEBI" id="CHEBI:456215"/>
    </ligand>
</feature>
<keyword evidence="9" id="KW-0732">Signal</keyword>
<dbReference type="PROSITE" id="PS51845">
    <property type="entry name" value="PDEASE_I_2"/>
    <property type="match status" value="1"/>
</dbReference>
<gene>
    <name evidence="11" type="ORF">PMEA_00006002</name>
</gene>
<evidence type="ECO:0000259" key="10">
    <source>
        <dbReference type="PROSITE" id="PS51845"/>
    </source>
</evidence>
<feature type="binding site" evidence="7">
    <location>
        <position position="681"/>
    </location>
    <ligand>
        <name>Zn(2+)</name>
        <dbReference type="ChEBI" id="CHEBI:29105"/>
        <label>2</label>
    </ligand>
</feature>
<feature type="binding site" evidence="7">
    <location>
        <position position="644"/>
    </location>
    <ligand>
        <name>Zn(2+)</name>
        <dbReference type="ChEBI" id="CHEBI:29105"/>
        <label>1</label>
    </ligand>
</feature>
<keyword evidence="4 8" id="KW-0378">Hydrolase</keyword>
<evidence type="ECO:0000256" key="9">
    <source>
        <dbReference type="SAM" id="SignalP"/>
    </source>
</evidence>
<feature type="binding site" evidence="7">
    <location>
        <position position="681"/>
    </location>
    <ligand>
        <name>Zn(2+)</name>
        <dbReference type="ChEBI" id="CHEBI:29105"/>
        <label>1</label>
    </ligand>
</feature>
<evidence type="ECO:0000256" key="5">
    <source>
        <dbReference type="PIRSR" id="PIRSR623088-1"/>
    </source>
</evidence>
<dbReference type="Proteomes" id="UP001159428">
    <property type="component" value="Unassembled WGS sequence"/>
</dbReference>
<feature type="binding site" evidence="6">
    <location>
        <position position="843"/>
    </location>
    <ligand>
        <name>AMP</name>
        <dbReference type="ChEBI" id="CHEBI:456215"/>
    </ligand>
</feature>
<name>A0AAU9WGR5_9CNID</name>
<dbReference type="PANTHER" id="PTHR11347">
    <property type="entry name" value="CYCLIC NUCLEOTIDE PHOSPHODIESTERASE"/>
    <property type="match status" value="1"/>
</dbReference>
<dbReference type="GO" id="GO:0004114">
    <property type="term" value="F:3',5'-cyclic-nucleotide phosphodiesterase activity"/>
    <property type="evidence" value="ECO:0007669"/>
    <property type="project" value="InterPro"/>
</dbReference>
<dbReference type="SUPFAM" id="SSF55781">
    <property type="entry name" value="GAF domain-like"/>
    <property type="match status" value="2"/>
</dbReference>
<dbReference type="PRINTS" id="PR00387">
    <property type="entry name" value="PDIESTERASE1"/>
</dbReference>
<dbReference type="Pfam" id="PF00233">
    <property type="entry name" value="PDEase_I"/>
    <property type="match status" value="1"/>
</dbReference>
<dbReference type="GO" id="GO:0007165">
    <property type="term" value="P:signal transduction"/>
    <property type="evidence" value="ECO:0007669"/>
    <property type="project" value="InterPro"/>
</dbReference>
<feature type="signal peptide" evidence="9">
    <location>
        <begin position="1"/>
        <end position="15"/>
    </location>
</feature>
<evidence type="ECO:0000313" key="12">
    <source>
        <dbReference type="Proteomes" id="UP001159428"/>
    </source>
</evidence>
<feature type="binding site" evidence="6">
    <location>
        <position position="681"/>
    </location>
    <ligand>
        <name>AMP</name>
        <dbReference type="ChEBI" id="CHEBI:456215"/>
    </ligand>
</feature>
<evidence type="ECO:0000256" key="6">
    <source>
        <dbReference type="PIRSR" id="PIRSR623088-2"/>
    </source>
</evidence>
<proteinExistence type="inferred from homology"/>
<comment type="cofactor">
    <cofactor evidence="8">
        <name>a divalent metal cation</name>
        <dbReference type="ChEBI" id="CHEBI:60240"/>
    </cofactor>
    <text evidence="8">Binds 2 divalent metal cations per subunit. Site 1 may preferentially bind zinc ions, while site 2 has a preference for magnesium and/or manganese ions.</text>
</comment>
<dbReference type="Gene3D" id="3.30.450.40">
    <property type="match status" value="2"/>
</dbReference>
<feature type="binding site" evidence="6">
    <location>
        <begin position="640"/>
        <end position="644"/>
    </location>
    <ligand>
        <name>AMP</name>
        <dbReference type="ChEBI" id="CHEBI:456215"/>
    </ligand>
</feature>